<dbReference type="RefSeq" id="WP_182042955.1">
    <property type="nucleotide sequence ID" value="NZ_JACDZE010000001.1"/>
</dbReference>
<protein>
    <submittedName>
        <fullName evidence="2">DUF3108 domain-containing protein</fullName>
    </submittedName>
</protein>
<accession>A0A838ZSC4</accession>
<name>A0A838ZSC4_9FLAO</name>
<evidence type="ECO:0000313" key="2">
    <source>
        <dbReference type="EMBL" id="MBA5629399.1"/>
    </source>
</evidence>
<reference evidence="2 3" key="1">
    <citation type="submission" date="2020-07" db="EMBL/GenBank/DDBJ databases">
        <title>Moheibacter lacus sp. nov., a member of the family Flavobacteriaceae isolated from freshwater lake sediment.</title>
        <authorList>
            <person name="Liu Y."/>
        </authorList>
    </citation>
    <scope>NUCLEOTIDE SEQUENCE [LARGE SCALE GENOMIC DNA]</scope>
    <source>
        <strain evidence="2 3">BDHS18</strain>
    </source>
</reference>
<organism evidence="2 3">
    <name type="scientific">Moheibacter lacus</name>
    <dbReference type="NCBI Taxonomy" id="2745851"/>
    <lineage>
        <taxon>Bacteria</taxon>
        <taxon>Pseudomonadati</taxon>
        <taxon>Bacteroidota</taxon>
        <taxon>Flavobacteriia</taxon>
        <taxon>Flavobacteriales</taxon>
        <taxon>Weeksellaceae</taxon>
        <taxon>Moheibacter</taxon>
    </lineage>
</organism>
<sequence>MKKTFLIAFASLLLLSFVGSESQNYKDGEFLKYRIHYGLLNAGFATLEVKNTTLDGKPHFHVIGEGSSSGAVRAFYKVDDRYESYINQETDKPSKFVRKISEGGYERDQVFTFDHGKKIVKINDKRNQKVTYRDFEGSVQDLLSAFYYLRNYDTDKLATGDFINVNILMADETYKFKLKILGRETMNTKFGKIKTIKIRPYVQSGRIFKESESVTMWVTDDKNHVPIQIKAELTVGSLKADLHSYKNTKYTLHFTK</sequence>
<dbReference type="InterPro" id="IPR021457">
    <property type="entry name" value="DUF3108"/>
</dbReference>
<keyword evidence="3" id="KW-1185">Reference proteome</keyword>
<dbReference type="EMBL" id="JACDZE010000001">
    <property type="protein sequence ID" value="MBA5629399.1"/>
    <property type="molecule type" value="Genomic_DNA"/>
</dbReference>
<dbReference type="Proteomes" id="UP000552241">
    <property type="component" value="Unassembled WGS sequence"/>
</dbReference>
<evidence type="ECO:0000313" key="3">
    <source>
        <dbReference type="Proteomes" id="UP000552241"/>
    </source>
</evidence>
<evidence type="ECO:0000256" key="1">
    <source>
        <dbReference type="SAM" id="SignalP"/>
    </source>
</evidence>
<feature type="chain" id="PRO_5032456920" evidence="1">
    <location>
        <begin position="23"/>
        <end position="256"/>
    </location>
</feature>
<dbReference type="AlphaFoldDB" id="A0A838ZSC4"/>
<comment type="caution">
    <text evidence="2">The sequence shown here is derived from an EMBL/GenBank/DDBJ whole genome shotgun (WGS) entry which is preliminary data.</text>
</comment>
<feature type="signal peptide" evidence="1">
    <location>
        <begin position="1"/>
        <end position="22"/>
    </location>
</feature>
<keyword evidence="1" id="KW-0732">Signal</keyword>
<gene>
    <name evidence="2" type="ORF">HU137_06385</name>
</gene>
<dbReference type="Pfam" id="PF11306">
    <property type="entry name" value="DUF3108"/>
    <property type="match status" value="1"/>
</dbReference>
<proteinExistence type="predicted"/>